<evidence type="ECO:0000313" key="1">
    <source>
        <dbReference type="EMBL" id="MCM2532582.1"/>
    </source>
</evidence>
<dbReference type="Proteomes" id="UP001523262">
    <property type="component" value="Unassembled WGS sequence"/>
</dbReference>
<evidence type="ECO:0000313" key="2">
    <source>
        <dbReference type="Proteomes" id="UP001523262"/>
    </source>
</evidence>
<proteinExistence type="predicted"/>
<sequence length="55" mass="6109">MLKGLGSSYAFLILLIILAQVEATNVVPEVKTDDLEWADANIFSAGRHDYFKPIN</sequence>
<comment type="caution">
    <text evidence="1">The sequence shown here is derived from an EMBL/GenBank/DDBJ whole genome shotgun (WGS) entry which is preliminary data.</text>
</comment>
<accession>A0ABT0WC23</accession>
<name>A0ABT0WC23_9BACI</name>
<keyword evidence="2" id="KW-1185">Reference proteome</keyword>
<protein>
    <submittedName>
        <fullName evidence="1">Uncharacterized protein</fullName>
    </submittedName>
</protein>
<dbReference type="EMBL" id="JAMQCR010000001">
    <property type="protein sequence ID" value="MCM2532582.1"/>
    <property type="molecule type" value="Genomic_DNA"/>
</dbReference>
<gene>
    <name evidence="1" type="ORF">NDK43_09535</name>
</gene>
<organism evidence="1 2">
    <name type="scientific">Neobacillus pocheonensis</name>
    <dbReference type="NCBI Taxonomy" id="363869"/>
    <lineage>
        <taxon>Bacteria</taxon>
        <taxon>Bacillati</taxon>
        <taxon>Bacillota</taxon>
        <taxon>Bacilli</taxon>
        <taxon>Bacillales</taxon>
        <taxon>Bacillaceae</taxon>
        <taxon>Neobacillus</taxon>
    </lineage>
</organism>
<reference evidence="1 2" key="1">
    <citation type="submission" date="2022-06" db="EMBL/GenBank/DDBJ databases">
        <authorList>
            <person name="Jeon C.O."/>
        </authorList>
    </citation>
    <scope>NUCLEOTIDE SEQUENCE [LARGE SCALE GENOMIC DNA]</scope>
    <source>
        <strain evidence="1 2">KCTC 13943</strain>
    </source>
</reference>